<dbReference type="Gene3D" id="3.40.30.10">
    <property type="entry name" value="Glutaredoxin"/>
    <property type="match status" value="1"/>
</dbReference>
<accession>A0ABW4YPG3</accession>
<name>A0ABW4YPG3_9BACL</name>
<keyword evidence="1" id="KW-1015">Disulfide bond</keyword>
<keyword evidence="2" id="KW-0472">Membrane</keyword>
<sequence>MDNLQIGSFVLNSDLLVYLVAGAIAALLITFRNKEADYKEQFSSVAWNTLLLWIIVWKGSYIVFDLKSFAANWQSILYFDGGTAGFVLAAVIGSIYLLLSFFKHSNWKIAIENMLLYVSSWLVIFSLSRIVWGQVVTLTHYVLLILSLVLALLLMRPAFQLTKKAVPQLFGVLLVAGLIGYIAYEQVELKLRVPTAVSGAENVGVRVGQTAPNFTTVDLTGKEVQLAEYRGKTVLLNFWATWCSVCKAEMPHVQKLHEQLDEEKYVILSVNSTSQDSGMKQVEKYIYDSELTFQVVLDESGQIIKDYRVRAYPVTLIIAPDGTVTRNHTGAISYDQMKKAMEDAAEK</sequence>
<dbReference type="InterPro" id="IPR000866">
    <property type="entry name" value="AhpC/TSA"/>
</dbReference>
<evidence type="ECO:0000313" key="5">
    <source>
        <dbReference type="Proteomes" id="UP001597362"/>
    </source>
</evidence>
<dbReference type="InterPro" id="IPR050553">
    <property type="entry name" value="Thioredoxin_ResA/DsbE_sf"/>
</dbReference>
<reference evidence="5" key="1">
    <citation type="journal article" date="2019" name="Int. J. Syst. Evol. Microbiol.">
        <title>The Global Catalogue of Microorganisms (GCM) 10K type strain sequencing project: providing services to taxonomists for standard genome sequencing and annotation.</title>
        <authorList>
            <consortium name="The Broad Institute Genomics Platform"/>
            <consortium name="The Broad Institute Genome Sequencing Center for Infectious Disease"/>
            <person name="Wu L."/>
            <person name="Ma J."/>
        </authorList>
    </citation>
    <scope>NUCLEOTIDE SEQUENCE [LARGE SCALE GENOMIC DNA]</scope>
    <source>
        <strain evidence="5">GH52</strain>
    </source>
</reference>
<keyword evidence="2" id="KW-0812">Transmembrane</keyword>
<protein>
    <submittedName>
        <fullName evidence="4">TlpA family protein disulfide reductase</fullName>
    </submittedName>
</protein>
<comment type="caution">
    <text evidence="4">The sequence shown here is derived from an EMBL/GenBank/DDBJ whole genome shotgun (WGS) entry which is preliminary data.</text>
</comment>
<dbReference type="CDD" id="cd02966">
    <property type="entry name" value="TlpA_like_family"/>
    <property type="match status" value="1"/>
</dbReference>
<feature type="transmembrane region" description="Helical" evidence="2">
    <location>
        <begin position="76"/>
        <end position="102"/>
    </location>
</feature>
<dbReference type="SUPFAM" id="SSF52833">
    <property type="entry name" value="Thioredoxin-like"/>
    <property type="match status" value="1"/>
</dbReference>
<feature type="transmembrane region" description="Helical" evidence="2">
    <location>
        <begin position="45"/>
        <end position="64"/>
    </location>
</feature>
<keyword evidence="2" id="KW-1133">Transmembrane helix</keyword>
<evidence type="ECO:0000313" key="4">
    <source>
        <dbReference type="EMBL" id="MFD2117483.1"/>
    </source>
</evidence>
<dbReference type="PANTHER" id="PTHR42852:SF17">
    <property type="entry name" value="THIOREDOXIN-LIKE PROTEIN HI_1115"/>
    <property type="match status" value="1"/>
</dbReference>
<dbReference type="PROSITE" id="PS51352">
    <property type="entry name" value="THIOREDOXIN_2"/>
    <property type="match status" value="1"/>
</dbReference>
<dbReference type="InterPro" id="IPR036249">
    <property type="entry name" value="Thioredoxin-like_sf"/>
</dbReference>
<feature type="transmembrane region" description="Helical" evidence="2">
    <location>
        <begin position="138"/>
        <end position="154"/>
    </location>
</feature>
<proteinExistence type="predicted"/>
<feature type="domain" description="Thioredoxin" evidence="3">
    <location>
        <begin position="205"/>
        <end position="346"/>
    </location>
</feature>
<keyword evidence="5" id="KW-1185">Reference proteome</keyword>
<evidence type="ECO:0000256" key="1">
    <source>
        <dbReference type="ARBA" id="ARBA00023157"/>
    </source>
</evidence>
<dbReference type="PANTHER" id="PTHR42852">
    <property type="entry name" value="THIOL:DISULFIDE INTERCHANGE PROTEIN DSBE"/>
    <property type="match status" value="1"/>
</dbReference>
<feature type="transmembrane region" description="Helical" evidence="2">
    <location>
        <begin position="166"/>
        <end position="184"/>
    </location>
</feature>
<dbReference type="Pfam" id="PF00578">
    <property type="entry name" value="AhpC-TSA"/>
    <property type="match status" value="1"/>
</dbReference>
<organism evidence="4 5">
    <name type="scientific">Paenibacillus yanchengensis</name>
    <dbReference type="NCBI Taxonomy" id="2035833"/>
    <lineage>
        <taxon>Bacteria</taxon>
        <taxon>Bacillati</taxon>
        <taxon>Bacillota</taxon>
        <taxon>Bacilli</taxon>
        <taxon>Bacillales</taxon>
        <taxon>Paenibacillaceae</taxon>
        <taxon>Paenibacillus</taxon>
    </lineage>
</organism>
<evidence type="ECO:0000259" key="3">
    <source>
        <dbReference type="PROSITE" id="PS51352"/>
    </source>
</evidence>
<dbReference type="RefSeq" id="WP_377774697.1">
    <property type="nucleotide sequence ID" value="NZ_JBHUHO010000040.1"/>
</dbReference>
<gene>
    <name evidence="4" type="ORF">ACFSJH_17265</name>
</gene>
<feature type="transmembrane region" description="Helical" evidence="2">
    <location>
        <begin position="114"/>
        <end position="132"/>
    </location>
</feature>
<dbReference type="Proteomes" id="UP001597362">
    <property type="component" value="Unassembled WGS sequence"/>
</dbReference>
<dbReference type="EMBL" id="JBHUHO010000040">
    <property type="protein sequence ID" value="MFD2117483.1"/>
    <property type="molecule type" value="Genomic_DNA"/>
</dbReference>
<evidence type="ECO:0000256" key="2">
    <source>
        <dbReference type="SAM" id="Phobius"/>
    </source>
</evidence>
<feature type="transmembrane region" description="Helical" evidence="2">
    <location>
        <begin position="15"/>
        <end position="33"/>
    </location>
</feature>
<dbReference type="InterPro" id="IPR013766">
    <property type="entry name" value="Thioredoxin_domain"/>
</dbReference>